<keyword evidence="3" id="KW-1003">Cell membrane</keyword>
<feature type="signal peptide" evidence="12">
    <location>
        <begin position="1"/>
        <end position="19"/>
    </location>
</feature>
<dbReference type="InterPro" id="IPR018134">
    <property type="entry name" value="LAMP_CS"/>
</dbReference>
<dbReference type="PRINTS" id="PR00336">
    <property type="entry name" value="LYSASSOCTDMP"/>
</dbReference>
<proteinExistence type="inferred from homology"/>
<dbReference type="OrthoDB" id="10037042at2759"/>
<sequence>MGNLRICPVLLLCLAGAIAQVEIPTFLPTSDTTARPTTRESPLLSAIDYPTVLQGSLKDPNGTACLLYKMGITVLIMYETTTVPTKIGFTRFALPSDTTVGGNCGTTSAKLQFSFNNGTYNMSLDFTSNDEGFEVSDASVGWVFDSTNFPSASLEGKSIVRNNERGDLGLFRAPLGQSYLCRSEDSKEMSVDVRLFFTDVQVQPFGVTAGTFGKPLECKKDMATTAAPTTKIPTTTAAANTTTAPNTTLAPTTTAFPIINTTTVPATTVSPPNHRGKWQVRSDNNTCLLAYMALRFEAQYQTKEGSNGTAIVWFPTDATAVGSCSEQKSVIELRSDLSNLTINFQKAQGKNKKDWSTSSIFFSYRELPGFFIDTANPGQLHVMQVDVNLFMTETGQSYKCDTEIALPMKDGVILKVSQLQVQAFDVQGGGFGTPKRCPADLPPTPVPTMTPVCPHLPPPGKWVVKDAKGNPCLLADMALQLRSRYTTVDNTTTVGCIGVPTNADATGICGQNTSQLSLSFHAGQFNITFTFSESPQNSSNPGSGDKFGVSQVSVEYFVNEIWFPSAQQLGRRVEVTTPNMEVFEAHVGQSYQCMGQTNVTLNKDVSLFTQGLHIQPFSVSGYGFAKSYICPEDPTPEPSWKANIVPMAVGCALGAFVIIVTLGTYIVYRRRQKRMAGYSLLSTT</sequence>
<dbReference type="GO" id="GO:0005886">
    <property type="term" value="C:plasma membrane"/>
    <property type="evidence" value="ECO:0007669"/>
    <property type="project" value="UniProtKB-SubCell"/>
</dbReference>
<feature type="domain" description="Lysosome-associated membrane glycoprotein 2-like luminal" evidence="13">
    <location>
        <begin position="460"/>
        <end position="619"/>
    </location>
</feature>
<dbReference type="InterPro" id="IPR002000">
    <property type="entry name" value="Lysosome-assoc_membr_glycop"/>
</dbReference>
<evidence type="ECO:0000256" key="5">
    <source>
        <dbReference type="ARBA" id="ARBA00022729"/>
    </source>
</evidence>
<keyword evidence="6" id="KW-0967">Endosome</keyword>
<comment type="subcellular location">
    <subcellularLocation>
        <location evidence="1">Cell membrane</location>
        <topology evidence="1">Single-pass type I membrane protein</topology>
    </subcellularLocation>
    <subcellularLocation>
        <location evidence="2">Endosome membrane</location>
        <topology evidence="2">Single-pass type I membrane protein</topology>
    </subcellularLocation>
    <subcellularLocation>
        <location evidence="10">Lysosome membrane</location>
        <topology evidence="10">Single-pass type I membrane protein</topology>
    </subcellularLocation>
</comment>
<reference evidence="14" key="1">
    <citation type="submission" date="2022-01" db="EMBL/GenBank/DDBJ databases">
        <authorList>
            <person name="Braso-Vives M."/>
        </authorList>
    </citation>
    <scope>NUCLEOTIDE SEQUENCE</scope>
</reference>
<dbReference type="PANTHER" id="PTHR11506:SF41">
    <property type="entry name" value="LYSOSOME-ASSOCIATED MEMBRANE GLYCOPROTEIN 1-LIKE"/>
    <property type="match status" value="1"/>
</dbReference>
<feature type="transmembrane region" description="Helical" evidence="11">
    <location>
        <begin position="644"/>
        <end position="668"/>
    </location>
</feature>
<dbReference type="Pfam" id="PF01299">
    <property type="entry name" value="Lamp2-like_luminal"/>
    <property type="match status" value="3"/>
</dbReference>
<dbReference type="AlphaFoldDB" id="A0A8J9Z3K9"/>
<accession>A0A8J9Z3K9</accession>
<dbReference type="PANTHER" id="PTHR11506">
    <property type="entry name" value="LYSOSOME-ASSOCIATED MEMBRANE GLYCOPROTEIN"/>
    <property type="match status" value="1"/>
</dbReference>
<evidence type="ECO:0000256" key="9">
    <source>
        <dbReference type="ARBA" id="ARBA00023180"/>
    </source>
</evidence>
<keyword evidence="4 10" id="KW-0812">Transmembrane</keyword>
<evidence type="ECO:0000256" key="6">
    <source>
        <dbReference type="ARBA" id="ARBA00022753"/>
    </source>
</evidence>
<evidence type="ECO:0000256" key="4">
    <source>
        <dbReference type="ARBA" id="ARBA00022692"/>
    </source>
</evidence>
<organism evidence="14 15">
    <name type="scientific">Branchiostoma lanceolatum</name>
    <name type="common">Common lancelet</name>
    <name type="synonym">Amphioxus lanceolatum</name>
    <dbReference type="NCBI Taxonomy" id="7740"/>
    <lineage>
        <taxon>Eukaryota</taxon>
        <taxon>Metazoa</taxon>
        <taxon>Chordata</taxon>
        <taxon>Cephalochordata</taxon>
        <taxon>Leptocardii</taxon>
        <taxon>Amphioxiformes</taxon>
        <taxon>Branchiostomatidae</taxon>
        <taxon>Branchiostoma</taxon>
    </lineage>
</organism>
<dbReference type="InterPro" id="IPR048528">
    <property type="entry name" value="Lamp2-like_luminal"/>
</dbReference>
<feature type="chain" id="PRO_5035437507" evidence="12">
    <location>
        <begin position="20"/>
        <end position="684"/>
    </location>
</feature>
<evidence type="ECO:0000259" key="13">
    <source>
        <dbReference type="Pfam" id="PF01299"/>
    </source>
</evidence>
<dbReference type="Proteomes" id="UP000838412">
    <property type="component" value="Chromosome 15"/>
</dbReference>
<keyword evidence="15" id="KW-1185">Reference proteome</keyword>
<keyword evidence="7 11" id="KW-1133">Transmembrane helix</keyword>
<dbReference type="GO" id="GO:0005765">
    <property type="term" value="C:lysosomal membrane"/>
    <property type="evidence" value="ECO:0007669"/>
    <property type="project" value="UniProtKB-SubCell"/>
</dbReference>
<gene>
    <name evidence="14" type="primary">LAMP1</name>
    <name evidence="14" type="ORF">BLAG_LOCUS8531</name>
</gene>
<keyword evidence="9" id="KW-0325">Glycoprotein</keyword>
<keyword evidence="10" id="KW-1015">Disulfide bond</keyword>
<evidence type="ECO:0000256" key="8">
    <source>
        <dbReference type="ARBA" id="ARBA00023136"/>
    </source>
</evidence>
<feature type="disulfide bond" evidence="10">
    <location>
        <begin position="181"/>
        <end position="218"/>
    </location>
</feature>
<evidence type="ECO:0000256" key="12">
    <source>
        <dbReference type="SAM" id="SignalP"/>
    </source>
</evidence>
<keyword evidence="5 12" id="KW-0732">Signal</keyword>
<keyword evidence="10" id="KW-0458">Lysosome</keyword>
<feature type="domain" description="Lysosome-associated membrane glycoprotein 2-like luminal" evidence="13">
    <location>
        <begin position="275"/>
        <end position="427"/>
    </location>
</feature>
<dbReference type="GO" id="GO:0072594">
    <property type="term" value="P:establishment of protein localization to organelle"/>
    <property type="evidence" value="ECO:0007669"/>
    <property type="project" value="TreeGrafter"/>
</dbReference>
<evidence type="ECO:0000256" key="7">
    <source>
        <dbReference type="ARBA" id="ARBA00022989"/>
    </source>
</evidence>
<evidence type="ECO:0000313" key="15">
    <source>
        <dbReference type="Proteomes" id="UP000838412"/>
    </source>
</evidence>
<dbReference type="Gene3D" id="2.40.160.110">
    <property type="match status" value="3"/>
</dbReference>
<dbReference type="EMBL" id="OV696700">
    <property type="protein sequence ID" value="CAH1246536.1"/>
    <property type="molecule type" value="Genomic_DNA"/>
</dbReference>
<dbReference type="PROSITE" id="PS51407">
    <property type="entry name" value="LAMP_3"/>
    <property type="match status" value="2"/>
</dbReference>
<evidence type="ECO:0000256" key="3">
    <source>
        <dbReference type="ARBA" id="ARBA00022475"/>
    </source>
</evidence>
<protein>
    <submittedName>
        <fullName evidence="14">LAMP1 protein</fullName>
    </submittedName>
</protein>
<evidence type="ECO:0000256" key="1">
    <source>
        <dbReference type="ARBA" id="ARBA00004251"/>
    </source>
</evidence>
<keyword evidence="8 10" id="KW-0472">Membrane</keyword>
<comment type="similarity">
    <text evidence="10">Belongs to the LAMP family.</text>
</comment>
<evidence type="ECO:0000256" key="11">
    <source>
        <dbReference type="SAM" id="Phobius"/>
    </source>
</evidence>
<evidence type="ECO:0000256" key="2">
    <source>
        <dbReference type="ARBA" id="ARBA00004530"/>
    </source>
</evidence>
<evidence type="ECO:0000256" key="10">
    <source>
        <dbReference type="PROSITE-ProRule" id="PRU00740"/>
    </source>
</evidence>
<name>A0A8J9Z3K9_BRALA</name>
<dbReference type="PROSITE" id="PS00310">
    <property type="entry name" value="LAMP_1"/>
    <property type="match status" value="1"/>
</dbReference>
<feature type="disulfide bond" evidence="10">
    <location>
        <begin position="593"/>
        <end position="630"/>
    </location>
</feature>
<comment type="caution">
    <text evidence="10">Lacks conserved residue(s) required for the propagation of feature annotation.</text>
</comment>
<dbReference type="GO" id="GO:0031902">
    <property type="term" value="C:late endosome membrane"/>
    <property type="evidence" value="ECO:0007669"/>
    <property type="project" value="TreeGrafter"/>
</dbReference>
<feature type="domain" description="Lysosome-associated membrane glycoprotein 2-like luminal" evidence="13">
    <location>
        <begin position="56"/>
        <end position="207"/>
    </location>
</feature>
<evidence type="ECO:0000313" key="14">
    <source>
        <dbReference type="EMBL" id="CAH1246536.1"/>
    </source>
</evidence>